<dbReference type="InterPro" id="IPR010328">
    <property type="entry name" value="DUF928"/>
</dbReference>
<comment type="caution">
    <text evidence="2">The sequence shown here is derived from an EMBL/GenBank/DDBJ whole genome shotgun (WGS) entry which is preliminary data.</text>
</comment>
<reference evidence="2" key="1">
    <citation type="submission" date="2020-10" db="EMBL/GenBank/DDBJ databases">
        <authorList>
            <person name="Castelo-Branco R."/>
            <person name="Eusebio N."/>
            <person name="Adriana R."/>
            <person name="Vieira A."/>
            <person name="Brugerolle De Fraissinette N."/>
            <person name="Rezende De Castro R."/>
            <person name="Schneider M.P."/>
            <person name="Vasconcelos V."/>
            <person name="Leao P.N."/>
        </authorList>
    </citation>
    <scope>NUCLEOTIDE SEQUENCE</scope>
    <source>
        <strain evidence="2">LEGE 11479</strain>
    </source>
</reference>
<dbReference type="AlphaFoldDB" id="A0A929FDJ3"/>
<dbReference type="Pfam" id="PF06051">
    <property type="entry name" value="DUF928"/>
    <property type="match status" value="1"/>
</dbReference>
<evidence type="ECO:0000313" key="3">
    <source>
        <dbReference type="Proteomes" id="UP000615026"/>
    </source>
</evidence>
<name>A0A929FDJ3_LEPEC</name>
<feature type="region of interest" description="Disordered" evidence="1">
    <location>
        <begin position="270"/>
        <end position="298"/>
    </location>
</feature>
<protein>
    <submittedName>
        <fullName evidence="2">DUF928 domain-containing protein</fullName>
    </submittedName>
</protein>
<sequence>DTSNKIGNVYLSLNQHDQASDYYRLALELRQQTESAITSANSASSVGPQHAESVIFQPADISFSGNRTGSASRGASLIEGLTALVPETNYGRTTKPYPTIFIYLPEEGQFNQDLVIEFYLRDEQGELKHAENRAYPEQNGILGIPFEELENIAPLEVGKRYQWHISVRSASDDDVLYLSGWIHRVEPTSSEAHSMEISLEEQSYVYAREEIWYDALAILIKLRQQDSTNLRYLAALQALLESVGLEYVDIDNFIGYWLDKQQSLEADVTNGAGDRYYRPSPDSQPLPSGGSQTAGGHR</sequence>
<keyword evidence="3" id="KW-1185">Reference proteome</keyword>
<dbReference type="Gene3D" id="1.25.40.10">
    <property type="entry name" value="Tetratricopeptide repeat domain"/>
    <property type="match status" value="1"/>
</dbReference>
<evidence type="ECO:0000256" key="1">
    <source>
        <dbReference type="SAM" id="MobiDB-lite"/>
    </source>
</evidence>
<organism evidence="2 3">
    <name type="scientific">Leptolyngbya cf. ectocarpi LEGE 11479</name>
    <dbReference type="NCBI Taxonomy" id="1828722"/>
    <lineage>
        <taxon>Bacteria</taxon>
        <taxon>Bacillati</taxon>
        <taxon>Cyanobacteriota</taxon>
        <taxon>Cyanophyceae</taxon>
        <taxon>Leptolyngbyales</taxon>
        <taxon>Leptolyngbyaceae</taxon>
        <taxon>Leptolyngbya group</taxon>
        <taxon>Leptolyngbya</taxon>
    </lineage>
</organism>
<dbReference type="InterPro" id="IPR011990">
    <property type="entry name" value="TPR-like_helical_dom_sf"/>
</dbReference>
<proteinExistence type="predicted"/>
<evidence type="ECO:0000313" key="2">
    <source>
        <dbReference type="EMBL" id="MBE9070658.1"/>
    </source>
</evidence>
<dbReference type="RefSeq" id="WP_193996513.1">
    <property type="nucleotide sequence ID" value="NZ_JADEXP010000491.1"/>
</dbReference>
<dbReference type="Proteomes" id="UP000615026">
    <property type="component" value="Unassembled WGS sequence"/>
</dbReference>
<feature type="non-terminal residue" evidence="2">
    <location>
        <position position="1"/>
    </location>
</feature>
<gene>
    <name evidence="2" type="ORF">IQ260_28870</name>
</gene>
<accession>A0A929FDJ3</accession>
<feature type="compositionally biased region" description="Polar residues" evidence="1">
    <location>
        <begin position="281"/>
        <end position="291"/>
    </location>
</feature>
<dbReference type="EMBL" id="JADEXP010000491">
    <property type="protein sequence ID" value="MBE9070658.1"/>
    <property type="molecule type" value="Genomic_DNA"/>
</dbReference>